<dbReference type="EMBL" id="JAYXHS010000001">
    <property type="protein sequence ID" value="MEC5384173.1"/>
    <property type="molecule type" value="Genomic_DNA"/>
</dbReference>
<protein>
    <submittedName>
        <fullName evidence="3">Cupredoxin domain-containing protein</fullName>
    </submittedName>
</protein>
<name>A0ABU6JXL1_9RHOO</name>
<comment type="caution">
    <text evidence="3">The sequence shown here is derived from an EMBL/GenBank/DDBJ whole genome shotgun (WGS) entry which is preliminary data.</text>
</comment>
<keyword evidence="4" id="KW-1185">Reference proteome</keyword>
<organism evidence="3 4">
    <name type="scientific">Uliginosibacterium silvisoli</name>
    <dbReference type="NCBI Taxonomy" id="3114758"/>
    <lineage>
        <taxon>Bacteria</taxon>
        <taxon>Pseudomonadati</taxon>
        <taxon>Pseudomonadota</taxon>
        <taxon>Betaproteobacteria</taxon>
        <taxon>Rhodocyclales</taxon>
        <taxon>Zoogloeaceae</taxon>
        <taxon>Uliginosibacterium</taxon>
    </lineage>
</organism>
<dbReference type="SUPFAM" id="SSF49503">
    <property type="entry name" value="Cupredoxins"/>
    <property type="match status" value="1"/>
</dbReference>
<evidence type="ECO:0000313" key="4">
    <source>
        <dbReference type="Proteomes" id="UP001331561"/>
    </source>
</evidence>
<sequence length="118" mass="12719">MRTFRLRNALSATAIALSALVTGLTATQALADADIKLVIENHKFTPAEIRVPAGQKIRIVIDNRDATPEEFESATLRAEKIIPGKSKGMVIVGPLKPGKYPFFGEFNEATAQGVLIAE</sequence>
<evidence type="ECO:0000313" key="3">
    <source>
        <dbReference type="EMBL" id="MEC5384173.1"/>
    </source>
</evidence>
<accession>A0ABU6JXL1</accession>
<gene>
    <name evidence="3" type="ORF">VVD49_00490</name>
</gene>
<evidence type="ECO:0000256" key="1">
    <source>
        <dbReference type="SAM" id="SignalP"/>
    </source>
</evidence>
<dbReference type="Gene3D" id="2.60.40.420">
    <property type="entry name" value="Cupredoxins - blue copper proteins"/>
    <property type="match status" value="1"/>
</dbReference>
<feature type="domain" description="EfeO-type cupredoxin-like" evidence="2">
    <location>
        <begin position="14"/>
        <end position="117"/>
    </location>
</feature>
<dbReference type="Pfam" id="PF13473">
    <property type="entry name" value="Cupredoxin_1"/>
    <property type="match status" value="1"/>
</dbReference>
<feature type="signal peptide" evidence="1">
    <location>
        <begin position="1"/>
        <end position="31"/>
    </location>
</feature>
<proteinExistence type="predicted"/>
<keyword evidence="1" id="KW-0732">Signal</keyword>
<dbReference type="InterPro" id="IPR008972">
    <property type="entry name" value="Cupredoxin"/>
</dbReference>
<dbReference type="RefSeq" id="WP_327597156.1">
    <property type="nucleotide sequence ID" value="NZ_JAYXHS010000001.1"/>
</dbReference>
<evidence type="ECO:0000259" key="2">
    <source>
        <dbReference type="Pfam" id="PF13473"/>
    </source>
</evidence>
<dbReference type="InterPro" id="IPR028096">
    <property type="entry name" value="EfeO_Cupredoxin"/>
</dbReference>
<reference evidence="3 4" key="1">
    <citation type="submission" date="2024-01" db="EMBL/GenBank/DDBJ databases">
        <title>Uliginosibacterium soil sp. nov.</title>
        <authorList>
            <person name="Lv Y."/>
        </authorList>
    </citation>
    <scope>NUCLEOTIDE SEQUENCE [LARGE SCALE GENOMIC DNA]</scope>
    <source>
        <strain evidence="3 4">H3</strain>
    </source>
</reference>
<dbReference type="Proteomes" id="UP001331561">
    <property type="component" value="Unassembled WGS sequence"/>
</dbReference>
<feature type="chain" id="PRO_5046275913" evidence="1">
    <location>
        <begin position="32"/>
        <end position="118"/>
    </location>
</feature>